<sequence length="61" mass="6896">MTRLELPKDGCINTEIKTFPQSISSLHTNANPTTLHLLCVHLRDSQELLWPLVPLTLDCNI</sequence>
<dbReference type="EMBL" id="VSRR010011400">
    <property type="protein sequence ID" value="MPC53125.1"/>
    <property type="molecule type" value="Genomic_DNA"/>
</dbReference>
<organism evidence="1 2">
    <name type="scientific">Portunus trituberculatus</name>
    <name type="common">Swimming crab</name>
    <name type="synonym">Neptunus trituberculatus</name>
    <dbReference type="NCBI Taxonomy" id="210409"/>
    <lineage>
        <taxon>Eukaryota</taxon>
        <taxon>Metazoa</taxon>
        <taxon>Ecdysozoa</taxon>
        <taxon>Arthropoda</taxon>
        <taxon>Crustacea</taxon>
        <taxon>Multicrustacea</taxon>
        <taxon>Malacostraca</taxon>
        <taxon>Eumalacostraca</taxon>
        <taxon>Eucarida</taxon>
        <taxon>Decapoda</taxon>
        <taxon>Pleocyemata</taxon>
        <taxon>Brachyura</taxon>
        <taxon>Eubrachyura</taxon>
        <taxon>Portunoidea</taxon>
        <taxon>Portunidae</taxon>
        <taxon>Portuninae</taxon>
        <taxon>Portunus</taxon>
    </lineage>
</organism>
<keyword evidence="2" id="KW-1185">Reference proteome</keyword>
<name>A0A5B7G6S2_PORTR</name>
<dbReference type="Proteomes" id="UP000324222">
    <property type="component" value="Unassembled WGS sequence"/>
</dbReference>
<evidence type="ECO:0000313" key="1">
    <source>
        <dbReference type="EMBL" id="MPC53125.1"/>
    </source>
</evidence>
<evidence type="ECO:0000313" key="2">
    <source>
        <dbReference type="Proteomes" id="UP000324222"/>
    </source>
</evidence>
<proteinExistence type="predicted"/>
<gene>
    <name evidence="1" type="ORF">E2C01_047009</name>
</gene>
<accession>A0A5B7G6S2</accession>
<protein>
    <submittedName>
        <fullName evidence="1">Uncharacterized protein</fullName>
    </submittedName>
</protein>
<comment type="caution">
    <text evidence="1">The sequence shown here is derived from an EMBL/GenBank/DDBJ whole genome shotgun (WGS) entry which is preliminary data.</text>
</comment>
<reference evidence="1 2" key="1">
    <citation type="submission" date="2019-05" db="EMBL/GenBank/DDBJ databases">
        <title>Another draft genome of Portunus trituberculatus and its Hox gene families provides insights of decapod evolution.</title>
        <authorList>
            <person name="Jeong J.-H."/>
            <person name="Song I."/>
            <person name="Kim S."/>
            <person name="Choi T."/>
            <person name="Kim D."/>
            <person name="Ryu S."/>
            <person name="Kim W."/>
        </authorList>
    </citation>
    <scope>NUCLEOTIDE SEQUENCE [LARGE SCALE GENOMIC DNA]</scope>
    <source>
        <tissue evidence="1">Muscle</tissue>
    </source>
</reference>
<dbReference type="AlphaFoldDB" id="A0A5B7G6S2"/>